<dbReference type="GO" id="GO:0030234">
    <property type="term" value="F:enzyme regulator activity"/>
    <property type="evidence" value="ECO:0007669"/>
    <property type="project" value="UniProtKB-ARBA"/>
</dbReference>
<dbReference type="InterPro" id="IPR003337">
    <property type="entry name" value="Trehalose_PPase"/>
</dbReference>
<dbReference type="PANTHER" id="PTHR10788:SF15">
    <property type="entry name" value="TREHALOSE SYNTHASE COMPLEX REGULATORY SUBUNIT TPS3-RELATED"/>
    <property type="match status" value="1"/>
</dbReference>
<dbReference type="Gene3D" id="3.40.50.1000">
    <property type="entry name" value="HAD superfamily/HAD-like"/>
    <property type="match status" value="1"/>
</dbReference>
<name>A0A3N4M1F6_9PEZI</name>
<feature type="compositionally biased region" description="Polar residues" evidence="6">
    <location>
        <begin position="95"/>
        <end position="113"/>
    </location>
</feature>
<evidence type="ECO:0000313" key="7">
    <source>
        <dbReference type="EMBL" id="RPB28867.1"/>
    </source>
</evidence>
<protein>
    <submittedName>
        <fullName evidence="7">Trehalose phosphate synthase</fullName>
    </submittedName>
</protein>
<dbReference type="InterPro" id="IPR036412">
    <property type="entry name" value="HAD-like_sf"/>
</dbReference>
<evidence type="ECO:0000256" key="5">
    <source>
        <dbReference type="ARBA" id="ARBA00022553"/>
    </source>
</evidence>
<dbReference type="SUPFAM" id="SSF56784">
    <property type="entry name" value="HAD-like"/>
    <property type="match status" value="1"/>
</dbReference>
<dbReference type="GO" id="GO:0005946">
    <property type="term" value="C:alpha,alpha-trehalose-phosphate synthase complex (UDP-forming)"/>
    <property type="evidence" value="ECO:0007669"/>
    <property type="project" value="TreeGrafter"/>
</dbReference>
<dbReference type="PANTHER" id="PTHR10788">
    <property type="entry name" value="TREHALOSE-6-PHOSPHATE SYNTHASE"/>
    <property type="match status" value="1"/>
</dbReference>
<evidence type="ECO:0000256" key="6">
    <source>
        <dbReference type="SAM" id="MobiDB-lite"/>
    </source>
</evidence>
<accession>A0A3N4M1F6</accession>
<dbReference type="OrthoDB" id="755951at2759"/>
<dbReference type="AlphaFoldDB" id="A0A3N4M1F6"/>
<dbReference type="Proteomes" id="UP000267821">
    <property type="component" value="Unassembled WGS sequence"/>
</dbReference>
<comment type="similarity">
    <text evidence="2">In the N-terminal section; belongs to the glycosyltransferase 20 family.</text>
</comment>
<keyword evidence="8" id="KW-1185">Reference proteome</keyword>
<dbReference type="Gene3D" id="3.40.50.2000">
    <property type="entry name" value="Glycogen Phosphorylase B"/>
    <property type="match status" value="2"/>
</dbReference>
<evidence type="ECO:0000313" key="8">
    <source>
        <dbReference type="Proteomes" id="UP000267821"/>
    </source>
</evidence>
<dbReference type="Gene3D" id="3.30.70.1020">
    <property type="entry name" value="Trehalose-6-phosphate phosphatase related protein, domain 2"/>
    <property type="match status" value="1"/>
</dbReference>
<dbReference type="NCBIfam" id="TIGR01484">
    <property type="entry name" value="HAD-SF-IIB"/>
    <property type="match status" value="1"/>
</dbReference>
<dbReference type="FunCoup" id="A0A3N4M1F6">
    <property type="interactions" value="259"/>
</dbReference>
<dbReference type="GO" id="GO:0003825">
    <property type="term" value="F:alpha,alpha-trehalose-phosphate synthase (UDP-forming) activity"/>
    <property type="evidence" value="ECO:0007669"/>
    <property type="project" value="TreeGrafter"/>
</dbReference>
<dbReference type="FunFam" id="3.30.70.1020:FF:000001">
    <property type="entry name" value="Alpha,alpha-trehalose-phosphate synthase [UDP-forming] 1"/>
    <property type="match status" value="1"/>
</dbReference>
<dbReference type="InterPro" id="IPR006379">
    <property type="entry name" value="HAD-SF_hydro_IIB"/>
</dbReference>
<feature type="region of interest" description="Disordered" evidence="6">
    <location>
        <begin position="81"/>
        <end position="129"/>
    </location>
</feature>
<evidence type="ECO:0000256" key="1">
    <source>
        <dbReference type="ARBA" id="ARBA00004496"/>
    </source>
</evidence>
<gene>
    <name evidence="7" type="ORF">L211DRAFT_243762</name>
</gene>
<dbReference type="FunFam" id="3.40.50.2000:FF:000036">
    <property type="entry name" value="Alpha,alpha-trehalose-phosphate synthase subunit Tps2"/>
    <property type="match status" value="1"/>
</dbReference>
<evidence type="ECO:0000256" key="4">
    <source>
        <dbReference type="ARBA" id="ARBA00022490"/>
    </source>
</evidence>
<sequence length="878" mass="99702">MTTFVASLHLPYTVGFNLRRNGRGERPNLRFAARESFDVTTPVPNLLATLNQTVLVTPPKTPPAPAIRDDSTFFLEPHSNETIAEEEDGHETDATDASVTSRSNSTASPPTSMSNRNTRRTSRRRSSAESGFLKNASWFIEPYDQGNGGLKNAVSAALDAKVIENRTWVGTLGIPTDQLSEQARAEIDVKLRDDYDSLVVYCKDADFEGHYAHYCKEMLWPVFHNQIPDHPRSKAYEDHSWCYYVALNQAFADTIVRDYKKGDQIWIHDYHLLLVPKMIRDKIPDAKISFFLHVAFPSSEVFRCLAVRRQLLEGMLGACLVGFQTPEYTRHFLQTCSRLLYVEATPNGIQLEDRFIHVTSDPIGIDPVSLGLRRKEPAVEEWIKIITERYRGKKLIVARDKLDHVRGVRQKLLAYEQFLDKHPEWDGKVVLIQVALSTTENYDLQNQVSDIVTRINSSHANLAHSPVVFLHQDISFSQYIALLTIADALVVTSLREGMNLTSHEFVYFQDKKHSPLILSEFTGSAAFFKNAHIPVNPWNNRQCAEAFVRALEMSPEEKKKRWEILYNAITHHTATNWVSGFMTKWDEAYEEEQRRGLSTIPRLSSKKLGECYSSSNKRLIILDYEGTLASWGAPTNVIMTSPQRTIDILNDLLSDKKNIVYVMSGRTPEELERLFRRVPGLGLIAETGCFIRPFEKTKWIRAARPEAECEKWKSQVHDILQYYRERTPGTYIEARHCSFLFHYRNAEDMVTASRQAAECANDVNDRFENQSIRAVPVDGAVAVESIECSKATAAMKVMDILRDRAEQAGDSQTQPDFLLVIGDDRDDEVIFRWANEQRDKIPHVTTVSVGMRNTEACATLAQGVAGVHLALQKLASLK</sequence>
<evidence type="ECO:0000256" key="2">
    <source>
        <dbReference type="ARBA" id="ARBA00005409"/>
    </source>
</evidence>
<proteinExistence type="inferred from homology"/>
<dbReference type="Pfam" id="PF02358">
    <property type="entry name" value="Trehalose_PPase"/>
    <property type="match status" value="1"/>
</dbReference>
<dbReference type="InParanoid" id="A0A3N4M1F6"/>
<dbReference type="InterPro" id="IPR001830">
    <property type="entry name" value="Glyco_trans_20"/>
</dbReference>
<keyword evidence="5" id="KW-0597">Phosphoprotein</keyword>
<dbReference type="Pfam" id="PF00982">
    <property type="entry name" value="Glyco_transf_20"/>
    <property type="match status" value="1"/>
</dbReference>
<dbReference type="FunFam" id="3.40.50.2000:FF:000099">
    <property type="entry name" value="Alpha,alpha-trehalose phosphate synthase subunit, putative"/>
    <property type="match status" value="1"/>
</dbReference>
<dbReference type="GO" id="GO:0005829">
    <property type="term" value="C:cytosol"/>
    <property type="evidence" value="ECO:0007669"/>
    <property type="project" value="TreeGrafter"/>
</dbReference>
<dbReference type="GO" id="GO:0004805">
    <property type="term" value="F:trehalose-phosphatase activity"/>
    <property type="evidence" value="ECO:0007669"/>
    <property type="project" value="TreeGrafter"/>
</dbReference>
<reference evidence="7 8" key="1">
    <citation type="journal article" date="2018" name="Nat. Ecol. Evol.">
        <title>Pezizomycetes genomes reveal the molecular basis of ectomycorrhizal truffle lifestyle.</title>
        <authorList>
            <person name="Murat C."/>
            <person name="Payen T."/>
            <person name="Noel B."/>
            <person name="Kuo A."/>
            <person name="Morin E."/>
            <person name="Chen J."/>
            <person name="Kohler A."/>
            <person name="Krizsan K."/>
            <person name="Balestrini R."/>
            <person name="Da Silva C."/>
            <person name="Montanini B."/>
            <person name="Hainaut M."/>
            <person name="Levati E."/>
            <person name="Barry K.W."/>
            <person name="Belfiori B."/>
            <person name="Cichocki N."/>
            <person name="Clum A."/>
            <person name="Dockter R.B."/>
            <person name="Fauchery L."/>
            <person name="Guy J."/>
            <person name="Iotti M."/>
            <person name="Le Tacon F."/>
            <person name="Lindquist E.A."/>
            <person name="Lipzen A."/>
            <person name="Malagnac F."/>
            <person name="Mello A."/>
            <person name="Molinier V."/>
            <person name="Miyauchi S."/>
            <person name="Poulain J."/>
            <person name="Riccioni C."/>
            <person name="Rubini A."/>
            <person name="Sitrit Y."/>
            <person name="Splivallo R."/>
            <person name="Traeger S."/>
            <person name="Wang M."/>
            <person name="Zifcakova L."/>
            <person name="Wipf D."/>
            <person name="Zambonelli A."/>
            <person name="Paolocci F."/>
            <person name="Nowrousian M."/>
            <person name="Ottonello S."/>
            <person name="Baldrian P."/>
            <person name="Spatafora J.W."/>
            <person name="Henrissat B."/>
            <person name="Nagy L.G."/>
            <person name="Aury J.M."/>
            <person name="Wincker P."/>
            <person name="Grigoriev I.V."/>
            <person name="Bonfante P."/>
            <person name="Martin F.M."/>
        </authorList>
    </citation>
    <scope>NUCLEOTIDE SEQUENCE [LARGE SCALE GENOMIC DNA]</scope>
    <source>
        <strain evidence="7 8">ATCC MYA-4762</strain>
    </source>
</reference>
<dbReference type="InterPro" id="IPR023214">
    <property type="entry name" value="HAD_sf"/>
</dbReference>
<dbReference type="GO" id="GO:0005992">
    <property type="term" value="P:trehalose biosynthetic process"/>
    <property type="evidence" value="ECO:0007669"/>
    <property type="project" value="InterPro"/>
</dbReference>
<dbReference type="SUPFAM" id="SSF53756">
    <property type="entry name" value="UDP-Glycosyltransferase/glycogen phosphorylase"/>
    <property type="match status" value="1"/>
</dbReference>
<comment type="subcellular location">
    <subcellularLocation>
        <location evidence="1">Cytoplasm</location>
    </subcellularLocation>
</comment>
<organism evidence="7 8">
    <name type="scientific">Terfezia boudieri ATCC MYA-4762</name>
    <dbReference type="NCBI Taxonomy" id="1051890"/>
    <lineage>
        <taxon>Eukaryota</taxon>
        <taxon>Fungi</taxon>
        <taxon>Dikarya</taxon>
        <taxon>Ascomycota</taxon>
        <taxon>Pezizomycotina</taxon>
        <taxon>Pezizomycetes</taxon>
        <taxon>Pezizales</taxon>
        <taxon>Pezizaceae</taxon>
        <taxon>Terfezia</taxon>
    </lineage>
</organism>
<comment type="similarity">
    <text evidence="3">In the C-terminal section; belongs to the trehalose phosphatase family.</text>
</comment>
<dbReference type="CDD" id="cd03788">
    <property type="entry name" value="GT20_TPS"/>
    <property type="match status" value="1"/>
</dbReference>
<dbReference type="STRING" id="1051890.A0A3N4M1F6"/>
<dbReference type="NCBIfam" id="TIGR00685">
    <property type="entry name" value="T6PP"/>
    <property type="match status" value="1"/>
</dbReference>
<evidence type="ECO:0000256" key="3">
    <source>
        <dbReference type="ARBA" id="ARBA00006330"/>
    </source>
</evidence>
<dbReference type="EMBL" id="ML121528">
    <property type="protein sequence ID" value="RPB28867.1"/>
    <property type="molecule type" value="Genomic_DNA"/>
</dbReference>
<keyword evidence="4" id="KW-0963">Cytoplasm</keyword>